<evidence type="ECO:0000313" key="3">
    <source>
        <dbReference type="Proteomes" id="UP000076842"/>
    </source>
</evidence>
<gene>
    <name evidence="2" type="ORF">CALCODRAFT_410253</name>
</gene>
<dbReference type="EMBL" id="KV424181">
    <property type="protein sequence ID" value="KZT50384.1"/>
    <property type="molecule type" value="Genomic_DNA"/>
</dbReference>
<dbReference type="OrthoDB" id="76215at2759"/>
<proteinExistence type="predicted"/>
<feature type="region of interest" description="Disordered" evidence="1">
    <location>
        <begin position="63"/>
        <end position="109"/>
    </location>
</feature>
<dbReference type="Proteomes" id="UP000076842">
    <property type="component" value="Unassembled WGS sequence"/>
</dbReference>
<dbReference type="InParanoid" id="A0A165C823"/>
<protein>
    <recommendedName>
        <fullName evidence="4">Myb/SANT-like domain-containing protein</fullName>
    </recommendedName>
</protein>
<evidence type="ECO:0000256" key="1">
    <source>
        <dbReference type="SAM" id="MobiDB-lite"/>
    </source>
</evidence>
<dbReference type="PANTHER" id="PTHR46929:SF3">
    <property type="entry name" value="MYB_SANT-LIKE DOMAIN-CONTAINING PROTEIN"/>
    <property type="match status" value="1"/>
</dbReference>
<dbReference type="PANTHER" id="PTHR46929">
    <property type="entry name" value="EXPRESSED PROTEIN"/>
    <property type="match status" value="1"/>
</dbReference>
<organism evidence="2 3">
    <name type="scientific">Calocera cornea HHB12733</name>
    <dbReference type="NCBI Taxonomy" id="1353952"/>
    <lineage>
        <taxon>Eukaryota</taxon>
        <taxon>Fungi</taxon>
        <taxon>Dikarya</taxon>
        <taxon>Basidiomycota</taxon>
        <taxon>Agaricomycotina</taxon>
        <taxon>Dacrymycetes</taxon>
        <taxon>Dacrymycetales</taxon>
        <taxon>Dacrymycetaceae</taxon>
        <taxon>Calocera</taxon>
    </lineage>
</organism>
<reference evidence="2 3" key="1">
    <citation type="journal article" date="2016" name="Mol. Biol. Evol.">
        <title>Comparative Genomics of Early-Diverging Mushroom-Forming Fungi Provides Insights into the Origins of Lignocellulose Decay Capabilities.</title>
        <authorList>
            <person name="Nagy L.G."/>
            <person name="Riley R."/>
            <person name="Tritt A."/>
            <person name="Adam C."/>
            <person name="Daum C."/>
            <person name="Floudas D."/>
            <person name="Sun H."/>
            <person name="Yadav J.S."/>
            <person name="Pangilinan J."/>
            <person name="Larsson K.H."/>
            <person name="Matsuura K."/>
            <person name="Barry K."/>
            <person name="Labutti K."/>
            <person name="Kuo R."/>
            <person name="Ohm R.A."/>
            <person name="Bhattacharya S.S."/>
            <person name="Shirouzu T."/>
            <person name="Yoshinaga Y."/>
            <person name="Martin F.M."/>
            <person name="Grigoriev I.V."/>
            <person name="Hibbett D.S."/>
        </authorList>
    </citation>
    <scope>NUCLEOTIDE SEQUENCE [LARGE SCALE GENOMIC DNA]</scope>
    <source>
        <strain evidence="2 3">HHB12733</strain>
    </source>
</reference>
<sequence>SGFGWDEAAQMVTAEEEVWDAYLAIHEDAQPFRGRPFPLFDKLSALIEPVTAIGTHALHLGSVSTPDANRYEAQPDEDEDEEDGLSDASRLRRQRAATPSAPMQKRLRPSGAQGFLAMADAVKELSQAMASANSGIVGSPERHRKAVQMLEAESTFSDEELVIAINLFTHNRAIGDSYAAIT</sequence>
<dbReference type="AlphaFoldDB" id="A0A165C823"/>
<feature type="compositionally biased region" description="Acidic residues" evidence="1">
    <location>
        <begin position="74"/>
        <end position="85"/>
    </location>
</feature>
<evidence type="ECO:0000313" key="2">
    <source>
        <dbReference type="EMBL" id="KZT50384.1"/>
    </source>
</evidence>
<feature type="non-terminal residue" evidence="2">
    <location>
        <position position="1"/>
    </location>
</feature>
<evidence type="ECO:0008006" key="4">
    <source>
        <dbReference type="Google" id="ProtNLM"/>
    </source>
</evidence>
<accession>A0A165C823</accession>
<feature type="non-terminal residue" evidence="2">
    <location>
        <position position="182"/>
    </location>
</feature>
<name>A0A165C823_9BASI</name>
<keyword evidence="3" id="KW-1185">Reference proteome</keyword>
<dbReference type="STRING" id="1353952.A0A165C823"/>